<evidence type="ECO:0000256" key="1">
    <source>
        <dbReference type="SAM" id="MobiDB-lite"/>
    </source>
</evidence>
<proteinExistence type="predicted"/>
<evidence type="ECO:0000313" key="2">
    <source>
        <dbReference type="EMBL" id="GFR25086.1"/>
    </source>
</evidence>
<accession>A0A8X6K0E7</accession>
<organism evidence="2 3">
    <name type="scientific">Trichonephila clavata</name>
    <name type="common">Joro spider</name>
    <name type="synonym">Nephila clavata</name>
    <dbReference type="NCBI Taxonomy" id="2740835"/>
    <lineage>
        <taxon>Eukaryota</taxon>
        <taxon>Metazoa</taxon>
        <taxon>Ecdysozoa</taxon>
        <taxon>Arthropoda</taxon>
        <taxon>Chelicerata</taxon>
        <taxon>Arachnida</taxon>
        <taxon>Araneae</taxon>
        <taxon>Araneomorphae</taxon>
        <taxon>Entelegynae</taxon>
        <taxon>Araneoidea</taxon>
        <taxon>Nephilidae</taxon>
        <taxon>Trichonephila</taxon>
    </lineage>
</organism>
<feature type="region of interest" description="Disordered" evidence="1">
    <location>
        <begin position="1"/>
        <end position="55"/>
    </location>
</feature>
<feature type="compositionally biased region" description="Polar residues" evidence="1">
    <location>
        <begin position="20"/>
        <end position="33"/>
    </location>
</feature>
<feature type="compositionally biased region" description="Polar residues" evidence="1">
    <location>
        <begin position="1"/>
        <end position="10"/>
    </location>
</feature>
<dbReference type="EMBL" id="BMAO01038448">
    <property type="protein sequence ID" value="GFR25086.1"/>
    <property type="molecule type" value="Genomic_DNA"/>
</dbReference>
<keyword evidence="3" id="KW-1185">Reference proteome</keyword>
<dbReference type="AlphaFoldDB" id="A0A8X6K0E7"/>
<dbReference type="Proteomes" id="UP000887116">
    <property type="component" value="Unassembled WGS sequence"/>
</dbReference>
<evidence type="ECO:0000313" key="3">
    <source>
        <dbReference type="Proteomes" id="UP000887116"/>
    </source>
</evidence>
<feature type="compositionally biased region" description="Basic and acidic residues" evidence="1">
    <location>
        <begin position="266"/>
        <end position="283"/>
    </location>
</feature>
<gene>
    <name evidence="2" type="ORF">TNCT_647891</name>
</gene>
<feature type="compositionally biased region" description="Polar residues" evidence="1">
    <location>
        <begin position="284"/>
        <end position="297"/>
    </location>
</feature>
<feature type="region of interest" description="Disordered" evidence="1">
    <location>
        <begin position="266"/>
        <end position="311"/>
    </location>
</feature>
<comment type="caution">
    <text evidence="2">The sequence shown here is derived from an EMBL/GenBank/DDBJ whole genome shotgun (WGS) entry which is preliminary data.</text>
</comment>
<sequence>METKYSQEQPFTEEFKRNQKNQQLFKTTCPETETSTRRDPNNQERVPGMNSEFSRQTINELEKTTSTSENQHNTQINTSASNFQEDLNFDLQEDNEKLELKEHSTVQEIEEKDYIYYVSNKRVTTPQFLSEEPSTDVSRSSSEYSLVETKKISRIPKCLNKRNSKHSKRRTYSRKHEILTSKNIQWETDEHLAADDQLMASDNTRSIATINNEDLVTQNRIRSLTDDSVNYQMEDIKPICCFKCNNLNLKLYKPFSNITLHFGQNEDKEKSMTEKSDKSDYKESVNSQSTDSEYFSSRTEDTEDSVAGSSNQLLIAENREIGRIVSTENGKILHFENNSIELSLKLTNDMEPTHFDYSHISGREQLNLKDKDKELFVEIEKFESNK</sequence>
<protein>
    <submittedName>
        <fullName evidence="2">Uncharacterized protein</fullName>
    </submittedName>
</protein>
<name>A0A8X6K0E7_TRICU</name>
<reference evidence="2" key="1">
    <citation type="submission" date="2020-07" db="EMBL/GenBank/DDBJ databases">
        <title>Multicomponent nature underlies the extraordinary mechanical properties of spider dragline silk.</title>
        <authorList>
            <person name="Kono N."/>
            <person name="Nakamura H."/>
            <person name="Mori M."/>
            <person name="Yoshida Y."/>
            <person name="Ohtoshi R."/>
            <person name="Malay A.D."/>
            <person name="Moran D.A.P."/>
            <person name="Tomita M."/>
            <person name="Numata K."/>
            <person name="Arakawa K."/>
        </authorList>
    </citation>
    <scope>NUCLEOTIDE SEQUENCE</scope>
</reference>